<comment type="caution">
    <text evidence="10">The sequence shown here is derived from an EMBL/GenBank/DDBJ whole genome shotgun (WGS) entry which is preliminary data.</text>
</comment>
<protein>
    <recommendedName>
        <fullName evidence="4 8">3-deoxy-D-manno-octulosonic acid transferase</fullName>
        <shortName evidence="8">Kdo transferase</shortName>
        <ecNumber evidence="3 8">2.4.99.12</ecNumber>
    </recommendedName>
    <alternativeName>
        <fullName evidence="6 8">Lipid IV(A) 3-deoxy-D-manno-octulosonic acid transferase</fullName>
    </alternativeName>
</protein>
<proteinExistence type="inferred from homology"/>
<dbReference type="SUPFAM" id="SSF53756">
    <property type="entry name" value="UDP-Glycosyltransferase/glycogen phosphorylase"/>
    <property type="match status" value="1"/>
</dbReference>
<dbReference type="GO" id="GO:0016740">
    <property type="term" value="F:transferase activity"/>
    <property type="evidence" value="ECO:0007669"/>
    <property type="project" value="UniProtKB-KW"/>
</dbReference>
<dbReference type="RefSeq" id="WP_255330352.1">
    <property type="nucleotide sequence ID" value="NZ_JAKZEU010000004.1"/>
</dbReference>
<comment type="function">
    <text evidence="1 8">Involved in lipopolysaccharide (LPS) biosynthesis. Catalyzes the transfer of 3-deoxy-D-manno-octulosonate (Kdo) residue(s) from CMP-Kdo to lipid IV(A), the tetraacyldisaccharide-1,4'-bisphosphate precursor of lipid A.</text>
</comment>
<evidence type="ECO:0000313" key="10">
    <source>
        <dbReference type="EMBL" id="MCQ0971351.1"/>
    </source>
</evidence>
<evidence type="ECO:0000256" key="7">
    <source>
        <dbReference type="ARBA" id="ARBA00049183"/>
    </source>
</evidence>
<keyword evidence="8" id="KW-0448">Lipopolysaccharide biosynthesis</keyword>
<keyword evidence="11" id="KW-1185">Reference proteome</keyword>
<accession>A0ABT1MT36</accession>
<evidence type="ECO:0000256" key="4">
    <source>
        <dbReference type="ARBA" id="ARBA00019077"/>
    </source>
</evidence>
<comment type="subcellular location">
    <subcellularLocation>
        <location evidence="8">Cell membrane</location>
    </subcellularLocation>
</comment>
<comment type="catalytic activity">
    <reaction evidence="7 8">
        <text>lipid IVA (E. coli) + CMP-3-deoxy-beta-D-manno-octulosonate = alpha-Kdo-(2-&gt;6)-lipid IVA (E. coli) + CMP + H(+)</text>
        <dbReference type="Rhea" id="RHEA:28066"/>
        <dbReference type="ChEBI" id="CHEBI:15378"/>
        <dbReference type="ChEBI" id="CHEBI:58603"/>
        <dbReference type="ChEBI" id="CHEBI:60364"/>
        <dbReference type="ChEBI" id="CHEBI:60377"/>
        <dbReference type="ChEBI" id="CHEBI:85987"/>
        <dbReference type="EC" id="2.4.99.12"/>
    </reaction>
</comment>
<keyword evidence="5 8" id="KW-0808">Transferase</keyword>
<dbReference type="PANTHER" id="PTHR42755">
    <property type="entry name" value="3-DEOXY-MANNO-OCTULOSONATE CYTIDYLYLTRANSFERASE"/>
    <property type="match status" value="1"/>
</dbReference>
<evidence type="ECO:0000259" key="9">
    <source>
        <dbReference type="Pfam" id="PF04413"/>
    </source>
</evidence>
<comment type="similarity">
    <text evidence="8">Belongs to the glycosyltransferase group 1 family.</text>
</comment>
<keyword evidence="8" id="KW-1003">Cell membrane</keyword>
<dbReference type="Proteomes" id="UP001203945">
    <property type="component" value="Unassembled WGS sequence"/>
</dbReference>
<dbReference type="EC" id="2.4.99.12" evidence="3 8"/>
<evidence type="ECO:0000256" key="8">
    <source>
        <dbReference type="RuleBase" id="RU365103"/>
    </source>
</evidence>
<dbReference type="InterPro" id="IPR039901">
    <property type="entry name" value="Kdotransferase"/>
</dbReference>
<evidence type="ECO:0000256" key="5">
    <source>
        <dbReference type="ARBA" id="ARBA00022679"/>
    </source>
</evidence>
<evidence type="ECO:0000256" key="6">
    <source>
        <dbReference type="ARBA" id="ARBA00031445"/>
    </source>
</evidence>
<evidence type="ECO:0000256" key="3">
    <source>
        <dbReference type="ARBA" id="ARBA00012621"/>
    </source>
</evidence>
<feature type="domain" description="3-deoxy-D-manno-octulosonic-acid transferase N-terminal" evidence="9">
    <location>
        <begin position="80"/>
        <end position="176"/>
    </location>
</feature>
<reference evidence="10 11" key="1">
    <citation type="submission" date="2022-03" db="EMBL/GenBank/DDBJ databases">
        <authorList>
            <person name="He Y."/>
        </authorList>
    </citation>
    <scope>NUCLEOTIDE SEQUENCE [LARGE SCALE GENOMIC DNA]</scope>
    <source>
        <strain evidence="10 11">TK19116</strain>
    </source>
</reference>
<organism evidence="10 11">
    <name type="scientific">Paracoccus albicereus</name>
    <dbReference type="NCBI Taxonomy" id="2922394"/>
    <lineage>
        <taxon>Bacteria</taxon>
        <taxon>Pseudomonadati</taxon>
        <taxon>Pseudomonadota</taxon>
        <taxon>Alphaproteobacteria</taxon>
        <taxon>Rhodobacterales</taxon>
        <taxon>Paracoccaceae</taxon>
        <taxon>Paracoccus</taxon>
    </lineage>
</organism>
<evidence type="ECO:0000313" key="11">
    <source>
        <dbReference type="Proteomes" id="UP001203945"/>
    </source>
</evidence>
<dbReference type="InterPro" id="IPR007507">
    <property type="entry name" value="Glycos_transf_N"/>
</dbReference>
<keyword evidence="8" id="KW-0472">Membrane</keyword>
<evidence type="ECO:0000256" key="2">
    <source>
        <dbReference type="ARBA" id="ARBA00004713"/>
    </source>
</evidence>
<dbReference type="Gene3D" id="3.40.50.2000">
    <property type="entry name" value="Glycogen Phosphorylase B"/>
    <property type="match status" value="1"/>
</dbReference>
<dbReference type="Gene3D" id="3.40.50.11720">
    <property type="entry name" value="3-Deoxy-D-manno-octulosonic-acid transferase, N-terminal domain"/>
    <property type="match status" value="1"/>
</dbReference>
<name>A0ABT1MT36_9RHOB</name>
<gene>
    <name evidence="10" type="ORF">MLD63_13060</name>
</gene>
<dbReference type="InterPro" id="IPR038107">
    <property type="entry name" value="Glycos_transf_N_sf"/>
</dbReference>
<dbReference type="EMBL" id="JAKZEU010000004">
    <property type="protein sequence ID" value="MCQ0971351.1"/>
    <property type="molecule type" value="Genomic_DNA"/>
</dbReference>
<comment type="pathway">
    <text evidence="2 8">Bacterial outer membrane biogenesis; LPS core biosynthesis.</text>
</comment>
<evidence type="ECO:0000256" key="1">
    <source>
        <dbReference type="ARBA" id="ARBA00003394"/>
    </source>
</evidence>
<dbReference type="Pfam" id="PF04413">
    <property type="entry name" value="Glycos_transf_N"/>
    <property type="match status" value="1"/>
</dbReference>
<dbReference type="PANTHER" id="PTHR42755:SF1">
    <property type="entry name" value="3-DEOXY-D-MANNO-OCTULOSONIC ACID TRANSFERASE, MITOCHONDRIAL-RELATED"/>
    <property type="match status" value="1"/>
</dbReference>
<sequence>MIDALGRLGLWLDRRRGTGDAANVLAELPAGTGPVLLIASPDPDAHGVRSVAAALTARRGKPQLAILGRDNLPSMADDAASTALLDRLRPDLILVLGDALPALLIEAAAQAEIPLVLADAHIAEEQGSGILRGAMRFAMRRQLLRRFSLLLVADPVSRAAALRQGVPAGRIRVVGPVTETRDPPRATEAERAELATLFQGRHVWLAVSVPEAEEQAIMAAHRAALRYSHRALLILIPDRPDRARGVEERLEADGFTVALRSDEIEPTGEIQILIADDPGEMGLWYRLATVTYLGGTLSGEAQAPRHPFEPASLGSAIIHGPQLAPFADELRQLSGSDATRPVDGEAGLAEAVADLAQPDIVARIAANAWSVSTGGAGVARDIAAPVLALLAKSRRAQSADARPASGTGVDL</sequence>